<evidence type="ECO:0008006" key="9">
    <source>
        <dbReference type="Google" id="ProtNLM"/>
    </source>
</evidence>
<feature type="transmembrane region" description="Helical" evidence="6">
    <location>
        <begin position="248"/>
        <end position="268"/>
    </location>
</feature>
<feature type="region of interest" description="Disordered" evidence="5">
    <location>
        <begin position="583"/>
        <end position="606"/>
    </location>
</feature>
<evidence type="ECO:0000313" key="7">
    <source>
        <dbReference type="EMBL" id="GLC61465.1"/>
    </source>
</evidence>
<dbReference type="SMART" id="SM01417">
    <property type="entry name" value="Solute_trans_a"/>
    <property type="match status" value="1"/>
</dbReference>
<gene>
    <name evidence="7" type="primary">PLESTBF000998</name>
    <name evidence="7" type="ORF">PLESTB_001759200</name>
</gene>
<feature type="compositionally biased region" description="Gly residues" evidence="5">
    <location>
        <begin position="583"/>
        <end position="594"/>
    </location>
</feature>
<dbReference type="GO" id="GO:0016020">
    <property type="term" value="C:membrane"/>
    <property type="evidence" value="ECO:0007669"/>
    <property type="project" value="UniProtKB-SubCell"/>
</dbReference>
<evidence type="ECO:0000256" key="1">
    <source>
        <dbReference type="ARBA" id="ARBA00004141"/>
    </source>
</evidence>
<evidence type="ECO:0000313" key="8">
    <source>
        <dbReference type="Proteomes" id="UP001165080"/>
    </source>
</evidence>
<keyword evidence="2 6" id="KW-0812">Transmembrane</keyword>
<feature type="transmembrane region" description="Helical" evidence="6">
    <location>
        <begin position="204"/>
        <end position="228"/>
    </location>
</feature>
<feature type="transmembrane region" description="Helical" evidence="6">
    <location>
        <begin position="109"/>
        <end position="127"/>
    </location>
</feature>
<sequence length="749" mass="78264">MAWPLRRYFRLLWWTLCLLTFLALPLTIWEFQKQHYDVHYQAWFIGGIFVILSMPISIYEIAMHTEYYTQPRLQKHVIRILLMVPIYAVDAWFALRFRKAREYLDPIRECYEAFVIYSFFAYLMAFLQDTYGDLDEHMSKKPQMQHMWSVQYVLRPWDMGTRFLWECKKGVLNYVILRPICTGLAFITDIFDKYGEGQINFKKSYVYLAAVTNFSQLWALYCLVMLYTAMHDELAPIRPLSKFICIKAVVFVTFWQGIGIAILVYMGVIQAESWYARQDVASGIQDFLICIEMFLAALAHAYAFPPRDYMAGHSKGFFTNVRYIFDMRDVVDDVGLVVEEHVSTATTAVVKVPQRAVKKAAQGLAKNTKKLFAAAEKGSSGRLVDEEEEAASKCALLGPTSPPDKPTIATGPSGPGGPRDHRGGSGGGGGSCEAAWRGNGGGGGAGVRRTSSGGSGDGGTEALLGSYDGRGGLGPLAAPQQHLMLHELEPTGPESTSAAAAAAAAAAGGPFALFPASPSARGGAFHHLPPLPPSSAALGYGAVAAAAGGGGAAGGGSHPGSAFNALVTSALYHTRAGYDGGGGAAAAGSGGGGLTRATRRGSGNSGEYGIEAASYGEYSEFASAAEGGTTATATAGPGGSGSGGSGGGEVPLVAVGHQGSRQGGQRAGGGPTEGSGRGGGGGIASAVGGGGGGRARSKKSDVSVRGNRSGGGSAAAAGLLSGGASSGDDSPYERLSGTSSGMPRRAHDE</sequence>
<reference evidence="7 8" key="1">
    <citation type="journal article" date="2023" name="Commun. Biol.">
        <title>Reorganization of the ancestral sex-determining regions during the evolution of trioecy in Pleodorina starrii.</title>
        <authorList>
            <person name="Takahashi K."/>
            <person name="Suzuki S."/>
            <person name="Kawai-Toyooka H."/>
            <person name="Yamamoto K."/>
            <person name="Hamaji T."/>
            <person name="Ootsuki R."/>
            <person name="Yamaguchi H."/>
            <person name="Kawachi M."/>
            <person name="Higashiyama T."/>
            <person name="Nozaki H."/>
        </authorList>
    </citation>
    <scope>NUCLEOTIDE SEQUENCE [LARGE SCALE GENOMIC DNA]</scope>
    <source>
        <strain evidence="7 8">NIES-4479</strain>
    </source>
</reference>
<evidence type="ECO:0000256" key="6">
    <source>
        <dbReference type="SAM" id="Phobius"/>
    </source>
</evidence>
<protein>
    <recommendedName>
        <fullName evidence="9">Transmembrane protein 184C</fullName>
    </recommendedName>
</protein>
<comment type="subcellular location">
    <subcellularLocation>
        <location evidence="1">Membrane</location>
        <topology evidence="1">Multi-pass membrane protein</topology>
    </subcellularLocation>
</comment>
<feature type="region of interest" description="Disordered" evidence="5">
    <location>
        <begin position="376"/>
        <end position="477"/>
    </location>
</feature>
<organism evidence="7 8">
    <name type="scientific">Pleodorina starrii</name>
    <dbReference type="NCBI Taxonomy" id="330485"/>
    <lineage>
        <taxon>Eukaryota</taxon>
        <taxon>Viridiplantae</taxon>
        <taxon>Chlorophyta</taxon>
        <taxon>core chlorophytes</taxon>
        <taxon>Chlorophyceae</taxon>
        <taxon>CS clade</taxon>
        <taxon>Chlamydomonadales</taxon>
        <taxon>Volvocaceae</taxon>
        <taxon>Pleodorina</taxon>
    </lineage>
</organism>
<dbReference type="EMBL" id="BRXU01000046">
    <property type="protein sequence ID" value="GLC61465.1"/>
    <property type="molecule type" value="Genomic_DNA"/>
</dbReference>
<evidence type="ECO:0000256" key="4">
    <source>
        <dbReference type="ARBA" id="ARBA00023136"/>
    </source>
</evidence>
<proteinExistence type="predicted"/>
<feature type="region of interest" description="Disordered" evidence="5">
    <location>
        <begin position="629"/>
        <end position="749"/>
    </location>
</feature>
<feature type="transmembrane region" description="Helical" evidence="6">
    <location>
        <begin position="12"/>
        <end position="31"/>
    </location>
</feature>
<dbReference type="Proteomes" id="UP001165080">
    <property type="component" value="Unassembled WGS sequence"/>
</dbReference>
<evidence type="ECO:0000256" key="5">
    <source>
        <dbReference type="SAM" id="MobiDB-lite"/>
    </source>
</evidence>
<dbReference type="InterPro" id="IPR005178">
    <property type="entry name" value="Ostalpha/TMEM184C"/>
</dbReference>
<keyword evidence="4 6" id="KW-0472">Membrane</keyword>
<comment type="caution">
    <text evidence="7">The sequence shown here is derived from an EMBL/GenBank/DDBJ whole genome shotgun (WGS) entry which is preliminary data.</text>
</comment>
<feature type="transmembrane region" description="Helical" evidence="6">
    <location>
        <begin position="171"/>
        <end position="192"/>
    </location>
</feature>
<evidence type="ECO:0000256" key="2">
    <source>
        <dbReference type="ARBA" id="ARBA00022692"/>
    </source>
</evidence>
<accession>A0A9W6C119</accession>
<name>A0A9W6C119_9CHLO</name>
<dbReference type="AlphaFoldDB" id="A0A9W6C119"/>
<dbReference type="PANTHER" id="PTHR23423">
    <property type="entry name" value="ORGANIC SOLUTE TRANSPORTER-RELATED"/>
    <property type="match status" value="1"/>
</dbReference>
<feature type="compositionally biased region" description="Gly residues" evidence="5">
    <location>
        <begin position="636"/>
        <end position="649"/>
    </location>
</feature>
<feature type="transmembrane region" description="Helical" evidence="6">
    <location>
        <begin position="77"/>
        <end position="97"/>
    </location>
</feature>
<keyword evidence="3 6" id="KW-1133">Transmembrane helix</keyword>
<dbReference type="Pfam" id="PF03619">
    <property type="entry name" value="Solute_trans_a"/>
    <property type="match status" value="1"/>
</dbReference>
<evidence type="ECO:0000256" key="3">
    <source>
        <dbReference type="ARBA" id="ARBA00022989"/>
    </source>
</evidence>
<keyword evidence="8" id="KW-1185">Reference proteome</keyword>
<feature type="transmembrane region" description="Helical" evidence="6">
    <location>
        <begin position="43"/>
        <end position="62"/>
    </location>
</feature>
<feature type="compositionally biased region" description="Gly residues" evidence="5">
    <location>
        <begin position="661"/>
        <end position="694"/>
    </location>
</feature>